<name>A0AAX4KP31_9TREE</name>
<accession>A0AAX4KP31</accession>
<feature type="region of interest" description="Disordered" evidence="2">
    <location>
        <begin position="66"/>
        <end position="89"/>
    </location>
</feature>
<evidence type="ECO:0000256" key="2">
    <source>
        <dbReference type="SAM" id="MobiDB-lite"/>
    </source>
</evidence>
<protein>
    <submittedName>
        <fullName evidence="3">Uncharacterized protein</fullName>
    </submittedName>
</protein>
<dbReference type="AlphaFoldDB" id="A0AAX4KP31"/>
<sequence length="569" mass="64727">MGLDYQSIFKKLGSKRLPSEEYSFEPYPGQTDTPSVTQFTARHRPLGSTGNSDWQVFSDSRLPVFAENKHPTKDAPSELDERPDGGHPDELLSSYRDFIEKVHESIHIHRSNIEALNEWRDVADDSEGQQELIHQTLQTQRAEVFLSKIADSLCPEVCQKIKHANKLEFDRYEALLSKIRTETRGIGSFHDETDLQIMEDQLSCMSRRATVREMNTHRDMTALIGDFSIAISPDTSRTAIQDDHRDRIKTQRKNIQTATKVLEKQERNLGKLFRQRYGSEEEMPSSSQGWISLWASTHFKPGTSRIKYKLVASDGDTTSPTYRVRPEYIVDPEDPQEDWKPILDPAVPLFSGYGSHHQDDTLSACNIKLSRVLDGTGIPTGNFVNNVRSLLSLMKASKAKLDSLSEDTNVWQHEGGDLEKAAHLKRMTNAMKIMQETLPTILHDDWNTVLHSQTQSLNSELTDRVIADMTADESQVLNRWKSWMTNRVNAKTADALAGLYDVLASLTKEDSHEEYVEYSQNKDNALKLKAKHEEETRLSSVEFAHALPDAESCPSTLVEWNELLLNRRS</sequence>
<dbReference type="GeneID" id="91104219"/>
<gene>
    <name evidence="3" type="ORF">V865_005418</name>
</gene>
<keyword evidence="1" id="KW-0175">Coiled coil</keyword>
<organism evidence="3 4">
    <name type="scientific">Kwoniella europaea PYCC6329</name>
    <dbReference type="NCBI Taxonomy" id="1423913"/>
    <lineage>
        <taxon>Eukaryota</taxon>
        <taxon>Fungi</taxon>
        <taxon>Dikarya</taxon>
        <taxon>Basidiomycota</taxon>
        <taxon>Agaricomycotina</taxon>
        <taxon>Tremellomycetes</taxon>
        <taxon>Tremellales</taxon>
        <taxon>Cryptococcaceae</taxon>
        <taxon>Kwoniella</taxon>
    </lineage>
</organism>
<reference evidence="3 4" key="1">
    <citation type="submission" date="2024-01" db="EMBL/GenBank/DDBJ databases">
        <title>Comparative genomics of Cryptococcus and Kwoniella reveals pathogenesis evolution and contrasting modes of karyotype evolution via chromosome fusion or intercentromeric recombination.</title>
        <authorList>
            <person name="Coelho M.A."/>
            <person name="David-Palma M."/>
            <person name="Shea T."/>
            <person name="Bowers K."/>
            <person name="McGinley-Smith S."/>
            <person name="Mohammad A.W."/>
            <person name="Gnirke A."/>
            <person name="Yurkov A.M."/>
            <person name="Nowrousian M."/>
            <person name="Sun S."/>
            <person name="Cuomo C.A."/>
            <person name="Heitman J."/>
        </authorList>
    </citation>
    <scope>NUCLEOTIDE SEQUENCE [LARGE SCALE GENOMIC DNA]</scope>
    <source>
        <strain evidence="3 4">PYCC6329</strain>
    </source>
</reference>
<dbReference type="EMBL" id="CP144089">
    <property type="protein sequence ID" value="WWD07320.1"/>
    <property type="molecule type" value="Genomic_DNA"/>
</dbReference>
<proteinExistence type="predicted"/>
<keyword evidence="4" id="KW-1185">Reference proteome</keyword>
<feature type="coiled-coil region" evidence="1">
    <location>
        <begin position="248"/>
        <end position="275"/>
    </location>
</feature>
<evidence type="ECO:0000313" key="4">
    <source>
        <dbReference type="Proteomes" id="UP001358614"/>
    </source>
</evidence>
<dbReference type="KEGG" id="ker:91104219"/>
<feature type="compositionally biased region" description="Basic and acidic residues" evidence="2">
    <location>
        <begin position="67"/>
        <end position="89"/>
    </location>
</feature>
<dbReference type="RefSeq" id="XP_066085287.1">
    <property type="nucleotide sequence ID" value="XM_066229190.1"/>
</dbReference>
<dbReference type="Proteomes" id="UP001358614">
    <property type="component" value="Chromosome 1"/>
</dbReference>
<evidence type="ECO:0000313" key="3">
    <source>
        <dbReference type="EMBL" id="WWD07320.1"/>
    </source>
</evidence>
<evidence type="ECO:0000256" key="1">
    <source>
        <dbReference type="SAM" id="Coils"/>
    </source>
</evidence>